<feature type="signal peptide" evidence="1">
    <location>
        <begin position="1"/>
        <end position="16"/>
    </location>
</feature>
<comment type="caution">
    <text evidence="2">The sequence shown here is derived from an EMBL/GenBank/DDBJ whole genome shotgun (WGS) entry which is preliminary data.</text>
</comment>
<name>A0A2A4I167_9SPHN</name>
<protein>
    <submittedName>
        <fullName evidence="2">Uncharacterized protein</fullName>
    </submittedName>
</protein>
<proteinExistence type="predicted"/>
<dbReference type="EMBL" id="NWVD01000001">
    <property type="protein sequence ID" value="PCG09919.1"/>
    <property type="molecule type" value="Genomic_DNA"/>
</dbReference>
<organism evidence="2 3">
    <name type="scientific">Sphingomonas ginsenosidimutans</name>
    <dbReference type="NCBI Taxonomy" id="862134"/>
    <lineage>
        <taxon>Bacteria</taxon>
        <taxon>Pseudomonadati</taxon>
        <taxon>Pseudomonadota</taxon>
        <taxon>Alphaproteobacteria</taxon>
        <taxon>Sphingomonadales</taxon>
        <taxon>Sphingomonadaceae</taxon>
        <taxon>Sphingomonas</taxon>
    </lineage>
</organism>
<evidence type="ECO:0000256" key="1">
    <source>
        <dbReference type="SAM" id="SignalP"/>
    </source>
</evidence>
<reference evidence="2 3" key="1">
    <citation type="submission" date="2017-09" db="EMBL/GenBank/DDBJ databases">
        <title>Sphingomonas ginsenosidimutans KACC 14949, whole genome shotgun sequence.</title>
        <authorList>
            <person name="Feng G."/>
            <person name="Zhu H."/>
        </authorList>
    </citation>
    <scope>NUCLEOTIDE SEQUENCE [LARGE SCALE GENOMIC DNA]</scope>
    <source>
        <strain evidence="2 3">KACC 14949</strain>
    </source>
</reference>
<keyword evidence="1" id="KW-0732">Signal</keyword>
<dbReference type="Proteomes" id="UP000218784">
    <property type="component" value="Unassembled WGS sequence"/>
</dbReference>
<dbReference type="AlphaFoldDB" id="A0A2A4I167"/>
<feature type="chain" id="PRO_5012675237" evidence="1">
    <location>
        <begin position="17"/>
        <end position="209"/>
    </location>
</feature>
<sequence>MPVLLTLLFAATPLWAGQDADIDPATVDIVDAINCRVDAPTYNGFAMAIGSDGLAEHRGWRKIAGKNPFLAEYELPRPVTVAGNWSTRRVAFSSSGVVAILDLADPKQVAAGEGITNELDTDAAIDAIAAAAGEARVATGDKVRRDIPFRKFMGQRVLSDVTEPATEKDGFGTHTVIARSISNATSHPGKTLYGCSYRIELLGRDGKPL</sequence>
<evidence type="ECO:0000313" key="2">
    <source>
        <dbReference type="EMBL" id="PCG09919.1"/>
    </source>
</evidence>
<evidence type="ECO:0000313" key="3">
    <source>
        <dbReference type="Proteomes" id="UP000218784"/>
    </source>
</evidence>
<accession>A0A2A4I167</accession>
<keyword evidence="3" id="KW-1185">Reference proteome</keyword>
<gene>
    <name evidence="2" type="ORF">COA17_00050</name>
</gene>